<dbReference type="Proteomes" id="UP000499080">
    <property type="component" value="Unassembled WGS sequence"/>
</dbReference>
<comment type="caution">
    <text evidence="1">The sequence shown here is derived from an EMBL/GenBank/DDBJ whole genome shotgun (WGS) entry which is preliminary data.</text>
</comment>
<gene>
    <name evidence="1" type="ORF">AVEN_200217_1</name>
</gene>
<accession>A0A4Y2PQL1</accession>
<sequence>MSLQLLIDWGRSVLVARFDPGPVGRCRPETDSIEDLPCMGACCTPNHTQCPNSLLPGTEVLRGVPARVASLSDRGSKLRGPSVTALLLLQNGC</sequence>
<proteinExistence type="predicted"/>
<reference evidence="1 2" key="1">
    <citation type="journal article" date="2019" name="Sci. Rep.">
        <title>Orb-weaving spider Araneus ventricosus genome elucidates the spidroin gene catalogue.</title>
        <authorList>
            <person name="Kono N."/>
            <person name="Nakamura H."/>
            <person name="Ohtoshi R."/>
            <person name="Moran D.A.P."/>
            <person name="Shinohara A."/>
            <person name="Yoshida Y."/>
            <person name="Fujiwara M."/>
            <person name="Mori M."/>
            <person name="Tomita M."/>
            <person name="Arakawa K."/>
        </authorList>
    </citation>
    <scope>NUCLEOTIDE SEQUENCE [LARGE SCALE GENOMIC DNA]</scope>
</reference>
<evidence type="ECO:0000313" key="2">
    <source>
        <dbReference type="Proteomes" id="UP000499080"/>
    </source>
</evidence>
<organism evidence="1 2">
    <name type="scientific">Araneus ventricosus</name>
    <name type="common">Orbweaver spider</name>
    <name type="synonym">Epeira ventricosa</name>
    <dbReference type="NCBI Taxonomy" id="182803"/>
    <lineage>
        <taxon>Eukaryota</taxon>
        <taxon>Metazoa</taxon>
        <taxon>Ecdysozoa</taxon>
        <taxon>Arthropoda</taxon>
        <taxon>Chelicerata</taxon>
        <taxon>Arachnida</taxon>
        <taxon>Araneae</taxon>
        <taxon>Araneomorphae</taxon>
        <taxon>Entelegynae</taxon>
        <taxon>Araneoidea</taxon>
        <taxon>Araneidae</taxon>
        <taxon>Araneus</taxon>
    </lineage>
</organism>
<dbReference type="AlphaFoldDB" id="A0A4Y2PQL1"/>
<evidence type="ECO:0000313" key="1">
    <source>
        <dbReference type="EMBL" id="GBN53481.1"/>
    </source>
</evidence>
<keyword evidence="2" id="KW-1185">Reference proteome</keyword>
<protein>
    <submittedName>
        <fullName evidence="1">Uncharacterized protein</fullName>
    </submittedName>
</protein>
<name>A0A4Y2PQL1_ARAVE</name>
<dbReference type="EMBL" id="BGPR01011894">
    <property type="protein sequence ID" value="GBN53481.1"/>
    <property type="molecule type" value="Genomic_DNA"/>
</dbReference>